<dbReference type="Proteomes" id="UP000313066">
    <property type="component" value="Unassembled WGS sequence"/>
</dbReference>
<sequence>MPIIHTLTGFPDSLPRRPATTAATLALAPALALALALVAPVAAGAAAAGDGNGNGSAVRVGNGSANRNLVAMGSTHLRGALHQFSAGVGGLSSVQGGLCRPRGRLCALSQDIRATRARATRR</sequence>
<evidence type="ECO:0000256" key="1">
    <source>
        <dbReference type="SAM" id="SignalP"/>
    </source>
</evidence>
<accession>A0A5N6BUN8</accession>
<feature type="chain" id="PRO_5024454737" evidence="1">
    <location>
        <begin position="46"/>
        <end position="122"/>
    </location>
</feature>
<protein>
    <submittedName>
        <fullName evidence="2">Uncharacterized protein</fullName>
    </submittedName>
</protein>
<proteinExistence type="predicted"/>
<dbReference type="EMBL" id="VDMA02000008">
    <property type="protein sequence ID" value="KAB8184199.1"/>
    <property type="molecule type" value="Genomic_DNA"/>
</dbReference>
<keyword evidence="3" id="KW-1185">Reference proteome</keyword>
<dbReference type="AlphaFoldDB" id="A0A5N6BUN8"/>
<gene>
    <name evidence="2" type="ORF">FH610_017970</name>
</gene>
<feature type="signal peptide" evidence="1">
    <location>
        <begin position="1"/>
        <end position="45"/>
    </location>
</feature>
<evidence type="ECO:0000313" key="3">
    <source>
        <dbReference type="Proteomes" id="UP000313066"/>
    </source>
</evidence>
<comment type="caution">
    <text evidence="2">The sequence shown here is derived from an EMBL/GenBank/DDBJ whole genome shotgun (WGS) entry which is preliminary data.</text>
</comment>
<dbReference type="RefSeq" id="WP_139575590.1">
    <property type="nucleotide sequence ID" value="NZ_VDMA02000008.1"/>
</dbReference>
<organism evidence="2 3">
    <name type="scientific">Microbispora catharanthi</name>
    <dbReference type="NCBI Taxonomy" id="1712871"/>
    <lineage>
        <taxon>Bacteria</taxon>
        <taxon>Bacillati</taxon>
        <taxon>Actinomycetota</taxon>
        <taxon>Actinomycetes</taxon>
        <taxon>Streptosporangiales</taxon>
        <taxon>Streptosporangiaceae</taxon>
        <taxon>Microbispora</taxon>
    </lineage>
</organism>
<keyword evidence="1" id="KW-0732">Signal</keyword>
<reference evidence="2 3" key="1">
    <citation type="submission" date="2019-10" db="EMBL/GenBank/DDBJ databases">
        <title>Nonomuraea sp. nov., isolated from Phyllanthus amarus.</title>
        <authorList>
            <person name="Klykleung N."/>
            <person name="Tanasupawat S."/>
        </authorList>
    </citation>
    <scope>NUCLEOTIDE SEQUENCE [LARGE SCALE GENOMIC DNA]</scope>
    <source>
        <strain evidence="2 3">CR1-09</strain>
    </source>
</reference>
<evidence type="ECO:0000313" key="2">
    <source>
        <dbReference type="EMBL" id="KAB8184199.1"/>
    </source>
</evidence>
<name>A0A5N6BUN8_9ACTN</name>